<feature type="region of interest" description="Disordered" evidence="4">
    <location>
        <begin position="54"/>
        <end position="109"/>
    </location>
</feature>
<dbReference type="RefSeq" id="WP_125094137.1">
    <property type="nucleotide sequence ID" value="NZ_RRUE01000001.1"/>
</dbReference>
<evidence type="ECO:0000256" key="3">
    <source>
        <dbReference type="RuleBase" id="RU004447"/>
    </source>
</evidence>
<gene>
    <name evidence="8" type="ORF">EHV23_00025</name>
</gene>
<evidence type="ECO:0000313" key="9">
    <source>
        <dbReference type="Proteomes" id="UP000270261"/>
    </source>
</evidence>
<dbReference type="Pfam" id="PF05193">
    <property type="entry name" value="Peptidase_M16_C"/>
    <property type="match status" value="2"/>
</dbReference>
<keyword evidence="5" id="KW-0472">Membrane</keyword>
<evidence type="ECO:0000313" key="8">
    <source>
        <dbReference type="EMBL" id="RRN44731.1"/>
    </source>
</evidence>
<dbReference type="GO" id="GO:0046872">
    <property type="term" value="F:metal ion binding"/>
    <property type="evidence" value="ECO:0007669"/>
    <property type="project" value="InterPro"/>
</dbReference>
<dbReference type="Pfam" id="PF00675">
    <property type="entry name" value="Peptidase_M16"/>
    <property type="match status" value="2"/>
</dbReference>
<dbReference type="InterPro" id="IPR011765">
    <property type="entry name" value="Pept_M16_N"/>
</dbReference>
<evidence type="ECO:0000259" key="6">
    <source>
        <dbReference type="Pfam" id="PF00675"/>
    </source>
</evidence>
<keyword evidence="5" id="KW-0812">Transmembrane</keyword>
<dbReference type="PROSITE" id="PS00143">
    <property type="entry name" value="INSULINASE"/>
    <property type="match status" value="1"/>
</dbReference>
<feature type="domain" description="Peptidase M16 C-terminal" evidence="7">
    <location>
        <begin position="293"/>
        <end position="434"/>
    </location>
</feature>
<evidence type="ECO:0000259" key="7">
    <source>
        <dbReference type="Pfam" id="PF05193"/>
    </source>
</evidence>
<protein>
    <submittedName>
        <fullName evidence="8">Insulinase family protein</fullName>
    </submittedName>
</protein>
<feature type="domain" description="Peptidase M16 C-terminal" evidence="7">
    <location>
        <begin position="801"/>
        <end position="979"/>
    </location>
</feature>
<dbReference type="OrthoDB" id="9811314at2"/>
<dbReference type="Gene3D" id="3.30.830.10">
    <property type="entry name" value="Metalloenzyme, LuxS/M16 peptidase-like"/>
    <property type="match status" value="4"/>
</dbReference>
<dbReference type="InterPro" id="IPR007863">
    <property type="entry name" value="Peptidase_M16_C"/>
</dbReference>
<feature type="region of interest" description="Disordered" evidence="4">
    <location>
        <begin position="435"/>
        <end position="481"/>
    </location>
</feature>
<dbReference type="Proteomes" id="UP000270261">
    <property type="component" value="Unassembled WGS sequence"/>
</dbReference>
<feature type="domain" description="Peptidase M16 N-terminal" evidence="6">
    <location>
        <begin position="675"/>
        <end position="775"/>
    </location>
</feature>
<comment type="cofactor">
    <cofactor evidence="1">
        <name>Zn(2+)</name>
        <dbReference type="ChEBI" id="CHEBI:29105"/>
    </cofactor>
</comment>
<keyword evidence="5" id="KW-1133">Transmembrane helix</keyword>
<dbReference type="InterPro" id="IPR001431">
    <property type="entry name" value="Pept_M16_Zn_BS"/>
</dbReference>
<evidence type="ECO:0000256" key="4">
    <source>
        <dbReference type="SAM" id="MobiDB-lite"/>
    </source>
</evidence>
<feature type="compositionally biased region" description="Low complexity" evidence="4">
    <location>
        <begin position="445"/>
        <end position="481"/>
    </location>
</feature>
<dbReference type="GO" id="GO:0004222">
    <property type="term" value="F:metalloendopeptidase activity"/>
    <property type="evidence" value="ECO:0007669"/>
    <property type="project" value="InterPro"/>
</dbReference>
<evidence type="ECO:0000256" key="5">
    <source>
        <dbReference type="SAM" id="Phobius"/>
    </source>
</evidence>
<organism evidence="8 9">
    <name type="scientific">Lautropia dentalis</name>
    <dbReference type="NCBI Taxonomy" id="2490857"/>
    <lineage>
        <taxon>Bacteria</taxon>
        <taxon>Pseudomonadati</taxon>
        <taxon>Pseudomonadota</taxon>
        <taxon>Betaproteobacteria</taxon>
        <taxon>Burkholderiales</taxon>
        <taxon>Burkholderiaceae</taxon>
        <taxon>Lautropia</taxon>
    </lineage>
</organism>
<sequence>MRLRPSQSPARIACARQRHLLRDVRLALFTLALGAGVILATPWADARENAATNGAATDSATPAADSTKAADSTQSIRATNSAQTADTSATAAQSQTAAPSAATGTREATKPTAIPGIVQVGQSINGISQYQLANGLTVLLGPDESKPTMTVNLVYKVGSRHEGPGEAGMAHLLEHMLFKGTKAIPNPKKELTRLGIEWNGTTWYDRTNYFGQFNASDKTRDWMLGWLADTMHNIQIDAGKLKSERPVVINEMEAGENRPASVLYQQLMATAYGFHPYARSVIGALSDVDAVHPDNLQTFYQRYYRPDNAVLIITGQFDVNSTLAAIQKDFGPIARPATPIPQPWTLDPAQQGEREIVIRRTGGVPLMMAGYHTPASADRDTVALSILAEMLTREPDGPLYQQLVKPGYAVSIGSYATNVYDPGMLVFSATLAGDEEQPANGKQPAGNTGAANDTSTAATNGTSSNGASAQPSGAGNATSAAPAARLTLAQRQQKVWDTVRKVVEGEQPLTQEALDRTKQDIRNGIARLADDPEALAMELTEAIAQGDWRLPFAQADWADSMTLDDIRAAGRRWLVRDNRTLAWYLPTEKPVRAPAPAHPDIAGALQNHTWKTTEAFKADVALTPASIAERTQTGKLAGGIEYAILPRRVKGDRVNLNLNLQWGNLQNLADRWRDADLLDAMLLSGTKTLTRQQLQDKLRGLDAQLGTSAGNTGVKVTLNVPAKNLSEALALTVDALRNPVFPQDIFNEKRERALTAIEARRQQPEALAAEALAERSHQYPASDPRHYRNPRQVIADLKAQTPARIEKFWQDFAGASNGQFTVVGNVQPDALKAELEKRLGDWKSPQAYAHIRTEYHGLPSDKVQIDVPDKANAVLNQVRAIPVSEDHPDYPALFMAVRLLGGTPDARLFHRLREQESISYGAYASLSAARDVDSASLDIQAILAPANLERLQKALQEEVDRAYREGFDQAELDASRSALMDQRRQILSGEGFVASLLASNLFWHTDMTRWTRRDQQLQALTLEQVNAAYRKWIDPNKALTISAGSFRDKAGATKKAAERSSK</sequence>
<feature type="transmembrane region" description="Helical" evidence="5">
    <location>
        <begin position="26"/>
        <end position="44"/>
    </location>
</feature>
<reference evidence="8 9" key="1">
    <citation type="submission" date="2018-11" db="EMBL/GenBank/DDBJ databases">
        <title>Genome sequencing of Lautropia sp. KCOM 2505 (= ChDC F240).</title>
        <authorList>
            <person name="Kook J.-K."/>
            <person name="Park S.-N."/>
            <person name="Lim Y.K."/>
        </authorList>
    </citation>
    <scope>NUCLEOTIDE SEQUENCE [LARGE SCALE GENOMIC DNA]</scope>
    <source>
        <strain evidence="8 9">KCOM 2505</strain>
    </source>
</reference>
<keyword evidence="9" id="KW-1185">Reference proteome</keyword>
<evidence type="ECO:0000256" key="2">
    <source>
        <dbReference type="ARBA" id="ARBA00007261"/>
    </source>
</evidence>
<feature type="domain" description="Peptidase M16 N-terminal" evidence="6">
    <location>
        <begin position="138"/>
        <end position="283"/>
    </location>
</feature>
<dbReference type="AlphaFoldDB" id="A0A3R8MTF4"/>
<feature type="compositionally biased region" description="Low complexity" evidence="4">
    <location>
        <begin position="55"/>
        <end position="105"/>
    </location>
</feature>
<dbReference type="EMBL" id="RRUE01000001">
    <property type="protein sequence ID" value="RRN44731.1"/>
    <property type="molecule type" value="Genomic_DNA"/>
</dbReference>
<dbReference type="InterPro" id="IPR050361">
    <property type="entry name" value="MPP/UQCRC_Complex"/>
</dbReference>
<dbReference type="InterPro" id="IPR011249">
    <property type="entry name" value="Metalloenz_LuxS/M16"/>
</dbReference>
<dbReference type="PANTHER" id="PTHR11851">
    <property type="entry name" value="METALLOPROTEASE"/>
    <property type="match status" value="1"/>
</dbReference>
<dbReference type="SUPFAM" id="SSF63411">
    <property type="entry name" value="LuxS/MPP-like metallohydrolase"/>
    <property type="match status" value="4"/>
</dbReference>
<comment type="caution">
    <text evidence="8">The sequence shown here is derived from an EMBL/GenBank/DDBJ whole genome shotgun (WGS) entry which is preliminary data.</text>
</comment>
<proteinExistence type="inferred from homology"/>
<comment type="similarity">
    <text evidence="2 3">Belongs to the peptidase M16 family.</text>
</comment>
<dbReference type="PANTHER" id="PTHR11851:SF49">
    <property type="entry name" value="MITOCHONDRIAL-PROCESSING PEPTIDASE SUBUNIT ALPHA"/>
    <property type="match status" value="1"/>
</dbReference>
<dbReference type="GO" id="GO:0006508">
    <property type="term" value="P:proteolysis"/>
    <property type="evidence" value="ECO:0007669"/>
    <property type="project" value="InterPro"/>
</dbReference>
<accession>A0A3R8MTF4</accession>
<name>A0A3R8MTF4_9BURK</name>
<evidence type="ECO:0000256" key="1">
    <source>
        <dbReference type="ARBA" id="ARBA00001947"/>
    </source>
</evidence>